<keyword evidence="4" id="KW-0964">Secreted</keyword>
<evidence type="ECO:0000256" key="5">
    <source>
        <dbReference type="ARBA" id="ARBA00022622"/>
    </source>
</evidence>
<evidence type="ECO:0000259" key="13">
    <source>
        <dbReference type="PROSITE" id="PS52012"/>
    </source>
</evidence>
<proteinExistence type="inferred from homology"/>
<keyword evidence="9" id="KW-0349">Heme</keyword>
<feature type="domain" description="CFEM" evidence="13">
    <location>
        <begin position="1"/>
        <end position="108"/>
    </location>
</feature>
<feature type="signal peptide" evidence="12">
    <location>
        <begin position="1"/>
        <end position="19"/>
    </location>
</feature>
<keyword evidence="11" id="KW-1133">Transmembrane helix</keyword>
<dbReference type="InterPro" id="IPR008427">
    <property type="entry name" value="Extracellular_membr_CFEM_dom"/>
</dbReference>
<dbReference type="EMBL" id="MU853812">
    <property type="protein sequence ID" value="KAK3939382.1"/>
    <property type="molecule type" value="Genomic_DNA"/>
</dbReference>
<feature type="transmembrane region" description="Helical" evidence="11">
    <location>
        <begin position="151"/>
        <end position="172"/>
    </location>
</feature>
<evidence type="ECO:0000256" key="11">
    <source>
        <dbReference type="SAM" id="Phobius"/>
    </source>
</evidence>
<evidence type="ECO:0000256" key="1">
    <source>
        <dbReference type="ARBA" id="ARBA00004589"/>
    </source>
</evidence>
<keyword evidence="11" id="KW-0472">Membrane</keyword>
<evidence type="ECO:0000256" key="3">
    <source>
        <dbReference type="ARBA" id="ARBA00010031"/>
    </source>
</evidence>
<evidence type="ECO:0000256" key="2">
    <source>
        <dbReference type="ARBA" id="ARBA00004613"/>
    </source>
</evidence>
<gene>
    <name evidence="14" type="ORF">QBC46DRAFT_388079</name>
</gene>
<dbReference type="AlphaFoldDB" id="A0AAN6N561"/>
<evidence type="ECO:0000256" key="4">
    <source>
        <dbReference type="ARBA" id="ARBA00022525"/>
    </source>
</evidence>
<keyword evidence="7 9" id="KW-1015">Disulfide bond</keyword>
<evidence type="ECO:0000256" key="9">
    <source>
        <dbReference type="PROSITE-ProRule" id="PRU01356"/>
    </source>
</evidence>
<keyword evidence="15" id="KW-1185">Reference proteome</keyword>
<evidence type="ECO:0000256" key="6">
    <source>
        <dbReference type="ARBA" id="ARBA00022729"/>
    </source>
</evidence>
<keyword evidence="5" id="KW-0336">GPI-anchor</keyword>
<comment type="subcellular location">
    <subcellularLocation>
        <location evidence="1">Membrane</location>
        <topology evidence="1">Lipid-anchor</topology>
        <topology evidence="1">GPI-anchor</topology>
    </subcellularLocation>
    <subcellularLocation>
        <location evidence="2">Secreted</location>
    </subcellularLocation>
</comment>
<keyword evidence="8" id="KW-0449">Lipoprotein</keyword>
<dbReference type="GO" id="GO:0046872">
    <property type="term" value="F:metal ion binding"/>
    <property type="evidence" value="ECO:0007669"/>
    <property type="project" value="UniProtKB-UniRule"/>
</dbReference>
<feature type="chain" id="PRO_5043026393" description="CFEM domain-containing protein" evidence="12">
    <location>
        <begin position="20"/>
        <end position="237"/>
    </location>
</feature>
<keyword evidence="9" id="KW-0408">Iron</keyword>
<feature type="binding site" description="axial binding residue" evidence="9">
    <location>
        <position position="43"/>
    </location>
    <ligand>
        <name>heme</name>
        <dbReference type="ChEBI" id="CHEBI:30413"/>
    </ligand>
    <ligandPart>
        <name>Fe</name>
        <dbReference type="ChEBI" id="CHEBI:18248"/>
    </ligandPart>
</feature>
<keyword evidence="9" id="KW-0479">Metal-binding</keyword>
<keyword evidence="11" id="KW-0812">Transmembrane</keyword>
<protein>
    <recommendedName>
        <fullName evidence="13">CFEM domain-containing protein</fullName>
    </recommendedName>
</protein>
<evidence type="ECO:0000256" key="8">
    <source>
        <dbReference type="ARBA" id="ARBA00023288"/>
    </source>
</evidence>
<evidence type="ECO:0000256" key="7">
    <source>
        <dbReference type="ARBA" id="ARBA00023157"/>
    </source>
</evidence>
<feature type="disulfide bond" evidence="9">
    <location>
        <begin position="39"/>
        <end position="46"/>
    </location>
</feature>
<accession>A0AAN6N561</accession>
<keyword evidence="5" id="KW-0325">Glycoprotein</keyword>
<comment type="caution">
    <text evidence="9">Lacks conserved residue(s) required for the propagation of feature annotation.</text>
</comment>
<comment type="caution">
    <text evidence="14">The sequence shown here is derived from an EMBL/GenBank/DDBJ whole genome shotgun (WGS) entry which is preliminary data.</text>
</comment>
<sequence length="237" mass="24705">MKTRHILAIAFIFFSASNAQYVGACATACFVDAMSAAGCGLSDIACLCGDHQSAIGEDTENCMSVLCRSGELFGYQAAQSTYCAIYSEYAWAVPDSNTARQTSFVSAPASATAPIRVTPGPTTRRADTAASTTVGAINTGQQTGGLTTGSIVGIAVGGLVGAGVLVGAGFYFGRRRKSLQSDEQKPGGQSQNQPTVLGIEADSRQKYELENTFRPAHAVSPADGHQRVYELPSQSEL</sequence>
<evidence type="ECO:0000313" key="15">
    <source>
        <dbReference type="Proteomes" id="UP001303473"/>
    </source>
</evidence>
<dbReference type="GO" id="GO:0005576">
    <property type="term" value="C:extracellular region"/>
    <property type="evidence" value="ECO:0007669"/>
    <property type="project" value="UniProtKB-SubCell"/>
</dbReference>
<feature type="region of interest" description="Disordered" evidence="10">
    <location>
        <begin position="215"/>
        <end position="237"/>
    </location>
</feature>
<comment type="similarity">
    <text evidence="3">Belongs to the RBT5 family.</text>
</comment>
<dbReference type="Proteomes" id="UP001303473">
    <property type="component" value="Unassembled WGS sequence"/>
</dbReference>
<keyword evidence="6 12" id="KW-0732">Signal</keyword>
<organism evidence="14 15">
    <name type="scientific">Diplogelasinospora grovesii</name>
    <dbReference type="NCBI Taxonomy" id="303347"/>
    <lineage>
        <taxon>Eukaryota</taxon>
        <taxon>Fungi</taxon>
        <taxon>Dikarya</taxon>
        <taxon>Ascomycota</taxon>
        <taxon>Pezizomycotina</taxon>
        <taxon>Sordariomycetes</taxon>
        <taxon>Sordariomycetidae</taxon>
        <taxon>Sordariales</taxon>
        <taxon>Diplogelasinosporaceae</taxon>
        <taxon>Diplogelasinospora</taxon>
    </lineage>
</organism>
<dbReference type="PROSITE" id="PS52012">
    <property type="entry name" value="CFEM"/>
    <property type="match status" value="1"/>
</dbReference>
<dbReference type="Pfam" id="PF05730">
    <property type="entry name" value="CFEM"/>
    <property type="match status" value="1"/>
</dbReference>
<name>A0AAN6N561_9PEZI</name>
<evidence type="ECO:0000313" key="14">
    <source>
        <dbReference type="EMBL" id="KAK3939382.1"/>
    </source>
</evidence>
<evidence type="ECO:0000256" key="12">
    <source>
        <dbReference type="SAM" id="SignalP"/>
    </source>
</evidence>
<reference evidence="15" key="1">
    <citation type="journal article" date="2023" name="Mol. Phylogenet. Evol.">
        <title>Genome-scale phylogeny and comparative genomics of the fungal order Sordariales.</title>
        <authorList>
            <person name="Hensen N."/>
            <person name="Bonometti L."/>
            <person name="Westerberg I."/>
            <person name="Brannstrom I.O."/>
            <person name="Guillou S."/>
            <person name="Cros-Aarteil S."/>
            <person name="Calhoun S."/>
            <person name="Haridas S."/>
            <person name="Kuo A."/>
            <person name="Mondo S."/>
            <person name="Pangilinan J."/>
            <person name="Riley R."/>
            <person name="LaButti K."/>
            <person name="Andreopoulos B."/>
            <person name="Lipzen A."/>
            <person name="Chen C."/>
            <person name="Yan M."/>
            <person name="Daum C."/>
            <person name="Ng V."/>
            <person name="Clum A."/>
            <person name="Steindorff A."/>
            <person name="Ohm R.A."/>
            <person name="Martin F."/>
            <person name="Silar P."/>
            <person name="Natvig D.O."/>
            <person name="Lalanne C."/>
            <person name="Gautier V."/>
            <person name="Ament-Velasquez S.L."/>
            <person name="Kruys A."/>
            <person name="Hutchinson M.I."/>
            <person name="Powell A.J."/>
            <person name="Barry K."/>
            <person name="Miller A.N."/>
            <person name="Grigoriev I.V."/>
            <person name="Debuchy R."/>
            <person name="Gladieux P."/>
            <person name="Hiltunen Thoren M."/>
            <person name="Johannesson H."/>
        </authorList>
    </citation>
    <scope>NUCLEOTIDE SEQUENCE [LARGE SCALE GENOMIC DNA]</scope>
    <source>
        <strain evidence="15">CBS 340.73</strain>
    </source>
</reference>
<evidence type="ECO:0000256" key="10">
    <source>
        <dbReference type="SAM" id="MobiDB-lite"/>
    </source>
</evidence>
<dbReference type="GO" id="GO:0098552">
    <property type="term" value="C:side of membrane"/>
    <property type="evidence" value="ECO:0007669"/>
    <property type="project" value="UniProtKB-KW"/>
</dbReference>